<reference evidence="1 2" key="1">
    <citation type="journal article" date="2015" name="Stand. Genomic Sci.">
        <title>Genomic Encyclopedia of Bacterial and Archaeal Type Strains, Phase III: the genomes of soil and plant-associated and newly described type strains.</title>
        <authorList>
            <person name="Whitman W.B."/>
            <person name="Woyke T."/>
            <person name="Klenk H.P."/>
            <person name="Zhou Y."/>
            <person name="Lilburn T.G."/>
            <person name="Beck B.J."/>
            <person name="De Vos P."/>
            <person name="Vandamme P."/>
            <person name="Eisen J.A."/>
            <person name="Garrity G."/>
            <person name="Hugenholtz P."/>
            <person name="Kyrpides N.C."/>
        </authorList>
    </citation>
    <scope>NUCLEOTIDE SEQUENCE [LARGE SCALE GENOMIC DNA]</scope>
    <source>
        <strain evidence="1 2">CGMCC 1.10822</strain>
    </source>
</reference>
<protein>
    <submittedName>
        <fullName evidence="1">Uncharacterized protein</fullName>
    </submittedName>
</protein>
<dbReference type="AlphaFoldDB" id="A0A562RNB8"/>
<evidence type="ECO:0000313" key="1">
    <source>
        <dbReference type="EMBL" id="TWI69906.1"/>
    </source>
</evidence>
<comment type="caution">
    <text evidence="1">The sequence shown here is derived from an EMBL/GenBank/DDBJ whole genome shotgun (WGS) entry which is preliminary data.</text>
</comment>
<accession>A0A562RNB8</accession>
<proteinExistence type="predicted"/>
<keyword evidence="2" id="KW-1185">Reference proteome</keyword>
<sequence>MQEDPTMCEHRTDHTTAAVIDRALRLCDTEGIDGAIRYMESCRLDRQVILRVLCGPRFHR</sequence>
<name>A0A562RNB8_9BURK</name>
<dbReference type="EMBL" id="VLLB01000001">
    <property type="protein sequence ID" value="TWI69906.1"/>
    <property type="molecule type" value="Genomic_DNA"/>
</dbReference>
<gene>
    <name evidence="1" type="ORF">IP91_00983</name>
</gene>
<dbReference type="Proteomes" id="UP000318431">
    <property type="component" value="Unassembled WGS sequence"/>
</dbReference>
<dbReference type="OrthoDB" id="8759626at2"/>
<dbReference type="RefSeq" id="WP_145647621.1">
    <property type="nucleotide sequence ID" value="NZ_VLLB01000001.1"/>
</dbReference>
<organism evidence="1 2">
    <name type="scientific">Pseudoduganella lurida</name>
    <dbReference type="NCBI Taxonomy" id="1036180"/>
    <lineage>
        <taxon>Bacteria</taxon>
        <taxon>Pseudomonadati</taxon>
        <taxon>Pseudomonadota</taxon>
        <taxon>Betaproteobacteria</taxon>
        <taxon>Burkholderiales</taxon>
        <taxon>Oxalobacteraceae</taxon>
        <taxon>Telluria group</taxon>
        <taxon>Pseudoduganella</taxon>
    </lineage>
</organism>
<evidence type="ECO:0000313" key="2">
    <source>
        <dbReference type="Proteomes" id="UP000318431"/>
    </source>
</evidence>